<proteinExistence type="inferred from homology"/>
<dbReference type="EC" id="1.17.7.4" evidence="6"/>
<dbReference type="PANTHER" id="PTHR30426">
    <property type="entry name" value="4-HYDROXY-3-METHYLBUT-2-ENYL DIPHOSPHATE REDUCTASE"/>
    <property type="match status" value="1"/>
</dbReference>
<dbReference type="GO" id="GO:0050992">
    <property type="term" value="P:dimethylallyl diphosphate biosynthetic process"/>
    <property type="evidence" value="ECO:0007669"/>
    <property type="project" value="InterPro"/>
</dbReference>
<dbReference type="Gene3D" id="3.40.50.11270">
    <property type="match status" value="1"/>
</dbReference>
<dbReference type="HAMAP" id="MF_00191">
    <property type="entry name" value="IspH"/>
    <property type="match status" value="1"/>
</dbReference>
<dbReference type="AlphaFoldDB" id="A0A3B1D2P9"/>
<gene>
    <name evidence="6" type="ORF">MNBD_NITROSPIRAE03-1475</name>
</gene>
<reference evidence="6" key="1">
    <citation type="submission" date="2018-06" db="EMBL/GenBank/DDBJ databases">
        <authorList>
            <person name="Zhirakovskaya E."/>
        </authorList>
    </citation>
    <scope>NUCLEOTIDE SEQUENCE</scope>
</reference>
<keyword evidence="5" id="KW-0411">Iron-sulfur</keyword>
<name>A0A3B1D2P9_9ZZZZ</name>
<sequence>MDIYIAKGAGFCFGVKRAVNIAFRTAERSAKRVATLGPIIHNPQVVEKLREAGVRPLNKISEDVDILIVRTHGIPVSLYESLRDAKFELIDATCPFVKKAQQYAKLLREEGYQVLILGDKDHPEVKGILSYAGESAIVVRDSAEMPVLNSRVGIVVQTTQPVEALKKLLDKVIKTVKEVKVYNTICNSTALRLRETEDMTRKVDLMLVVGGKNSANTKQLVTLCNDSRVRTYHVETGGDLCPEWFDGVEKTGITAGASTPDWIINDIVKKIEAIGELGCTSRGRES</sequence>
<dbReference type="GO" id="GO:0046872">
    <property type="term" value="F:metal ion binding"/>
    <property type="evidence" value="ECO:0007669"/>
    <property type="project" value="UniProtKB-KW"/>
</dbReference>
<evidence type="ECO:0000313" key="6">
    <source>
        <dbReference type="EMBL" id="VAX30288.1"/>
    </source>
</evidence>
<comment type="cofactor">
    <cofactor evidence="1">
        <name>[4Fe-4S] cluster</name>
        <dbReference type="ChEBI" id="CHEBI:49883"/>
    </cofactor>
</comment>
<dbReference type="GO" id="GO:0051539">
    <property type="term" value="F:4 iron, 4 sulfur cluster binding"/>
    <property type="evidence" value="ECO:0007669"/>
    <property type="project" value="UniProtKB-KW"/>
</dbReference>
<evidence type="ECO:0000256" key="3">
    <source>
        <dbReference type="ARBA" id="ARBA00022723"/>
    </source>
</evidence>
<dbReference type="EMBL" id="UOGI01000071">
    <property type="protein sequence ID" value="VAX30288.1"/>
    <property type="molecule type" value="Genomic_DNA"/>
</dbReference>
<keyword evidence="6" id="KW-0560">Oxidoreductase</keyword>
<evidence type="ECO:0000256" key="1">
    <source>
        <dbReference type="ARBA" id="ARBA00001966"/>
    </source>
</evidence>
<evidence type="ECO:0000256" key="5">
    <source>
        <dbReference type="ARBA" id="ARBA00023014"/>
    </source>
</evidence>
<dbReference type="PANTHER" id="PTHR30426:SF0">
    <property type="entry name" value="4-HYDROXY-3-METHYLBUT-2-ENYL DIPHOSPHATE REDUCTASE"/>
    <property type="match status" value="1"/>
</dbReference>
<protein>
    <submittedName>
        <fullName evidence="6">4-hydroxy-3-methylbut-2-enyl diphosphate reductase</fullName>
        <ecNumber evidence="6">1.17.7.4</ecNumber>
    </submittedName>
</protein>
<dbReference type="CDD" id="cd13944">
    <property type="entry name" value="lytB_ispH"/>
    <property type="match status" value="1"/>
</dbReference>
<dbReference type="InterPro" id="IPR003451">
    <property type="entry name" value="LytB/IspH"/>
</dbReference>
<accession>A0A3B1D2P9</accession>
<evidence type="ECO:0000256" key="2">
    <source>
        <dbReference type="ARBA" id="ARBA00022485"/>
    </source>
</evidence>
<dbReference type="Pfam" id="PF02401">
    <property type="entry name" value="LYTB"/>
    <property type="match status" value="1"/>
</dbReference>
<dbReference type="Gene3D" id="3.40.1010.20">
    <property type="entry name" value="4-hydroxy-3-methylbut-2-enyl diphosphate reductase, catalytic domain"/>
    <property type="match status" value="2"/>
</dbReference>
<dbReference type="NCBIfam" id="TIGR00216">
    <property type="entry name" value="ispH_lytB"/>
    <property type="match status" value="1"/>
</dbReference>
<organism evidence="6">
    <name type="scientific">hydrothermal vent metagenome</name>
    <dbReference type="NCBI Taxonomy" id="652676"/>
    <lineage>
        <taxon>unclassified sequences</taxon>
        <taxon>metagenomes</taxon>
        <taxon>ecological metagenomes</taxon>
    </lineage>
</organism>
<keyword evidence="4" id="KW-0408">Iron</keyword>
<keyword evidence="3" id="KW-0479">Metal-binding</keyword>
<dbReference type="GO" id="GO:0019288">
    <property type="term" value="P:isopentenyl diphosphate biosynthetic process, methylerythritol 4-phosphate pathway"/>
    <property type="evidence" value="ECO:0007669"/>
    <property type="project" value="InterPro"/>
</dbReference>
<dbReference type="GO" id="GO:0051745">
    <property type="term" value="F:4-hydroxy-3-methylbut-2-enyl diphosphate reductase activity"/>
    <property type="evidence" value="ECO:0007669"/>
    <property type="project" value="UniProtKB-EC"/>
</dbReference>
<keyword evidence="2" id="KW-0004">4Fe-4S</keyword>
<evidence type="ECO:0000256" key="4">
    <source>
        <dbReference type="ARBA" id="ARBA00023004"/>
    </source>
</evidence>